<dbReference type="Gene3D" id="1.20.120.550">
    <property type="entry name" value="Membrane associated eicosanoid/glutathione metabolism-like domain"/>
    <property type="match status" value="1"/>
</dbReference>
<keyword evidence="3 5" id="KW-1133">Transmembrane helix</keyword>
<dbReference type="InterPro" id="IPR023352">
    <property type="entry name" value="MAPEG-like_dom_sf"/>
</dbReference>
<dbReference type="RefSeq" id="WP_010417657.1">
    <property type="nucleotide sequence ID" value="NZ_MCRM02000018.1"/>
</dbReference>
<evidence type="ECO:0000256" key="3">
    <source>
        <dbReference type="ARBA" id="ARBA00022989"/>
    </source>
</evidence>
<accession>A0ABX4YFR0</accession>
<dbReference type="Proteomes" id="UP000094669">
    <property type="component" value="Unassembled WGS sequence"/>
</dbReference>
<evidence type="ECO:0000256" key="1">
    <source>
        <dbReference type="ARBA" id="ARBA00004370"/>
    </source>
</evidence>
<keyword evidence="4 5" id="KW-0472">Membrane</keyword>
<evidence type="ECO:0000256" key="5">
    <source>
        <dbReference type="SAM" id="Phobius"/>
    </source>
</evidence>
<evidence type="ECO:0000313" key="7">
    <source>
        <dbReference type="Proteomes" id="UP000094669"/>
    </source>
</evidence>
<feature type="transmembrane region" description="Helical" evidence="5">
    <location>
        <begin position="114"/>
        <end position="134"/>
    </location>
</feature>
<proteinExistence type="predicted"/>
<reference evidence="6" key="1">
    <citation type="submission" date="2018-01" db="EMBL/GenBank/DDBJ databases">
        <title>Genomic characterization of Leptospira inadai serogroup Lyme isolated from captured rat in Brazil and comparative analysis with human reference strain.</title>
        <authorList>
            <person name="Moreno L.Z."/>
            <person name="Loureiro A.P."/>
            <person name="Miraglia F."/>
            <person name="Kremer F.S."/>
            <person name="Eslabao M.R."/>
            <person name="Dellagostin O.A."/>
            <person name="Lilenbaum W."/>
            <person name="Moreno A.M."/>
        </authorList>
    </citation>
    <scope>NUCLEOTIDE SEQUENCE [LARGE SCALE GENOMIC DNA]</scope>
    <source>
        <strain evidence="6">M34/99</strain>
    </source>
</reference>
<keyword evidence="7" id="KW-1185">Reference proteome</keyword>
<keyword evidence="2 5" id="KW-0812">Transmembrane</keyword>
<sequence length="138" mass="15601">MYSSLHALLSFTSWTLLLGFGVILFRVTQVLTGKKKSNEFPAWIQHGSDFYWRLHRAHVNCLENLPIFAVLVFAGALLDPNPAMFDLFAWIAFASRILQTSAHLSGGGEWPVNIRFTGFLFQYASFASMLYLLIQSLP</sequence>
<name>A0ABX4YFR0_9LEPT</name>
<organism evidence="6 7">
    <name type="scientific">Leptospira inadai serovar Lyme</name>
    <dbReference type="NCBI Taxonomy" id="293084"/>
    <lineage>
        <taxon>Bacteria</taxon>
        <taxon>Pseudomonadati</taxon>
        <taxon>Spirochaetota</taxon>
        <taxon>Spirochaetia</taxon>
        <taxon>Leptospirales</taxon>
        <taxon>Leptospiraceae</taxon>
        <taxon>Leptospira</taxon>
    </lineage>
</organism>
<dbReference type="InterPro" id="IPR001129">
    <property type="entry name" value="Membr-assoc_MAPEG"/>
</dbReference>
<feature type="transmembrane region" description="Helical" evidence="5">
    <location>
        <begin position="61"/>
        <end position="78"/>
    </location>
</feature>
<gene>
    <name evidence="6" type="ORF">BES34_015410</name>
</gene>
<comment type="caution">
    <text evidence="6">The sequence shown here is derived from an EMBL/GenBank/DDBJ whole genome shotgun (WGS) entry which is preliminary data.</text>
</comment>
<protein>
    <submittedName>
        <fullName evidence="6">MAPEG family protein</fullName>
    </submittedName>
</protein>
<dbReference type="EMBL" id="MCRM02000018">
    <property type="protein sequence ID" value="PNV74083.1"/>
    <property type="molecule type" value="Genomic_DNA"/>
</dbReference>
<dbReference type="SUPFAM" id="SSF161084">
    <property type="entry name" value="MAPEG domain-like"/>
    <property type="match status" value="1"/>
</dbReference>
<comment type="subcellular location">
    <subcellularLocation>
        <location evidence="1">Membrane</location>
    </subcellularLocation>
</comment>
<evidence type="ECO:0000256" key="2">
    <source>
        <dbReference type="ARBA" id="ARBA00022692"/>
    </source>
</evidence>
<dbReference type="Pfam" id="PF01124">
    <property type="entry name" value="MAPEG"/>
    <property type="match status" value="1"/>
</dbReference>
<feature type="transmembrane region" description="Helical" evidence="5">
    <location>
        <begin position="6"/>
        <end position="27"/>
    </location>
</feature>
<evidence type="ECO:0000256" key="4">
    <source>
        <dbReference type="ARBA" id="ARBA00023136"/>
    </source>
</evidence>
<evidence type="ECO:0000313" key="6">
    <source>
        <dbReference type="EMBL" id="PNV74083.1"/>
    </source>
</evidence>